<sequence>MPEKTDQQYEHVISLCRDVFKKKMKDYGTAWRILRPSSMTDQLFIKAQRIRSIETKGQAKIDEDIRSEFIGIVNYATMGLIQLDLGPSDQPSMKPQEAIELYDKYIYQAKRLMDNKNHDYDEAWRNMRISSFTDLILMKIHRTKQIEDNHGKTIVSEGIDANYMDIINYAVFGLIKLEFPEDDIDTFSSEKEIN</sequence>
<organism evidence="2 3">
    <name type="scientific">Thermophagus xiamenensis</name>
    <dbReference type="NCBI Taxonomy" id="385682"/>
    <lineage>
        <taxon>Bacteria</taxon>
        <taxon>Pseudomonadati</taxon>
        <taxon>Bacteroidota</taxon>
        <taxon>Bacteroidia</taxon>
        <taxon>Marinilabiliales</taxon>
        <taxon>Marinilabiliaceae</taxon>
        <taxon>Thermophagus</taxon>
    </lineage>
</organism>
<name>A0A1I2D7V7_9BACT</name>
<feature type="domain" description="Nucleotide modification associated" evidence="1">
    <location>
        <begin position="23"/>
        <end position="83"/>
    </location>
</feature>
<accession>A0A1I2D7V7</accession>
<keyword evidence="3" id="KW-1185">Reference proteome</keyword>
<gene>
    <name evidence="2" type="ORF">SAMN05444380_1188</name>
</gene>
<dbReference type="RefSeq" id="WP_010526131.1">
    <property type="nucleotide sequence ID" value="NZ_AFSL01000003.1"/>
</dbReference>
<dbReference type="InterPro" id="IPR011630">
    <property type="entry name" value="DUF1599"/>
</dbReference>
<dbReference type="Proteomes" id="UP000181976">
    <property type="component" value="Unassembled WGS sequence"/>
</dbReference>
<evidence type="ECO:0000259" key="1">
    <source>
        <dbReference type="Pfam" id="PF07659"/>
    </source>
</evidence>
<dbReference type="EMBL" id="FONA01000018">
    <property type="protein sequence ID" value="SFE76163.1"/>
    <property type="molecule type" value="Genomic_DNA"/>
</dbReference>
<dbReference type="AlphaFoldDB" id="A0A1I2D7V7"/>
<dbReference type="Pfam" id="PF07659">
    <property type="entry name" value="DUF1599"/>
    <property type="match status" value="2"/>
</dbReference>
<dbReference type="eggNOG" id="ENOG502Z7RJ">
    <property type="taxonomic scope" value="Bacteria"/>
</dbReference>
<evidence type="ECO:0000313" key="2">
    <source>
        <dbReference type="EMBL" id="SFE76163.1"/>
    </source>
</evidence>
<proteinExistence type="predicted"/>
<dbReference type="STRING" id="385682.SAMN05444380_1188"/>
<dbReference type="OrthoDB" id="659365at2"/>
<reference evidence="2 3" key="1">
    <citation type="submission" date="2016-10" db="EMBL/GenBank/DDBJ databases">
        <authorList>
            <person name="de Groot N.N."/>
        </authorList>
    </citation>
    <scope>NUCLEOTIDE SEQUENCE [LARGE SCALE GENOMIC DNA]</scope>
    <source>
        <strain evidence="2 3">DSM 19012</strain>
    </source>
</reference>
<dbReference type="InParanoid" id="A0A1I2D7V7"/>
<evidence type="ECO:0000313" key="3">
    <source>
        <dbReference type="Proteomes" id="UP000181976"/>
    </source>
</evidence>
<protein>
    <recommendedName>
        <fullName evidence="1">Nucleotide modification associated domain-containing protein</fullName>
    </recommendedName>
</protein>
<feature type="domain" description="Nucleotide modification associated" evidence="1">
    <location>
        <begin position="116"/>
        <end position="177"/>
    </location>
</feature>